<dbReference type="Gene3D" id="1.20.1250.20">
    <property type="entry name" value="MFS general substrate transporter like domains"/>
    <property type="match status" value="1"/>
</dbReference>
<evidence type="ECO:0000313" key="8">
    <source>
        <dbReference type="EMBL" id="KMS51831.1"/>
    </source>
</evidence>
<dbReference type="AlphaFoldDB" id="A0A0J7XIH6"/>
<feature type="transmembrane region" description="Helical" evidence="6">
    <location>
        <begin position="248"/>
        <end position="270"/>
    </location>
</feature>
<feature type="transmembrane region" description="Helical" evidence="6">
    <location>
        <begin position="57"/>
        <end position="76"/>
    </location>
</feature>
<keyword evidence="4 6" id="KW-1133">Transmembrane helix</keyword>
<keyword evidence="3 6" id="KW-0812">Transmembrane</keyword>
<evidence type="ECO:0000256" key="5">
    <source>
        <dbReference type="ARBA" id="ARBA00023136"/>
    </source>
</evidence>
<dbReference type="Pfam" id="PF07690">
    <property type="entry name" value="MFS_1"/>
    <property type="match status" value="1"/>
</dbReference>
<dbReference type="InterPro" id="IPR011701">
    <property type="entry name" value="MFS"/>
</dbReference>
<feature type="transmembrane region" description="Helical" evidence="6">
    <location>
        <begin position="290"/>
        <end position="307"/>
    </location>
</feature>
<evidence type="ECO:0000256" key="4">
    <source>
        <dbReference type="ARBA" id="ARBA00022989"/>
    </source>
</evidence>
<dbReference type="Proteomes" id="UP000052268">
    <property type="component" value="Unassembled WGS sequence"/>
</dbReference>
<feature type="transmembrane region" description="Helical" evidence="6">
    <location>
        <begin position="376"/>
        <end position="399"/>
    </location>
</feature>
<feature type="transmembrane region" description="Helical" evidence="6">
    <location>
        <begin position="319"/>
        <end position="336"/>
    </location>
</feature>
<proteinExistence type="predicted"/>
<feature type="transmembrane region" description="Helical" evidence="6">
    <location>
        <begin position="189"/>
        <end position="210"/>
    </location>
</feature>
<feature type="transmembrane region" description="Helical" evidence="6">
    <location>
        <begin position="342"/>
        <end position="364"/>
    </location>
</feature>
<reference evidence="8 9" key="1">
    <citation type="journal article" date="2015" name="G3 (Bethesda)">
        <title>Insights into Ongoing Evolution of the Hexachlorocyclohexane Catabolic Pathway from Comparative Genomics of Ten Sphingomonadaceae Strains.</title>
        <authorList>
            <person name="Pearce S.L."/>
            <person name="Oakeshott J.G."/>
            <person name="Pandey G."/>
        </authorList>
    </citation>
    <scope>NUCLEOTIDE SEQUENCE [LARGE SCALE GENOMIC DNA]</scope>
    <source>
        <strain evidence="8 9">LL02</strain>
    </source>
</reference>
<dbReference type="SUPFAM" id="SSF103473">
    <property type="entry name" value="MFS general substrate transporter"/>
    <property type="match status" value="1"/>
</dbReference>
<feature type="domain" description="Major facilitator superfamily (MFS) profile" evidence="7">
    <location>
        <begin position="21"/>
        <end position="437"/>
    </location>
</feature>
<feature type="transmembrane region" description="Helical" evidence="6">
    <location>
        <begin position="414"/>
        <end position="434"/>
    </location>
</feature>
<evidence type="ECO:0000256" key="3">
    <source>
        <dbReference type="ARBA" id="ARBA00022692"/>
    </source>
</evidence>
<accession>A0A0J7XIH6</accession>
<dbReference type="InterPro" id="IPR036259">
    <property type="entry name" value="MFS_trans_sf"/>
</dbReference>
<gene>
    <name evidence="8" type="ORF">V474_01980</name>
</gene>
<feature type="transmembrane region" description="Helical" evidence="6">
    <location>
        <begin position="147"/>
        <end position="169"/>
    </location>
</feature>
<evidence type="ECO:0000256" key="2">
    <source>
        <dbReference type="ARBA" id="ARBA00022448"/>
    </source>
</evidence>
<dbReference type="InterPro" id="IPR044770">
    <property type="entry name" value="MFS_spinster-like"/>
</dbReference>
<dbReference type="InterPro" id="IPR020846">
    <property type="entry name" value="MFS_dom"/>
</dbReference>
<feature type="transmembrane region" description="Helical" evidence="6">
    <location>
        <begin position="12"/>
        <end position="31"/>
    </location>
</feature>
<dbReference type="PROSITE" id="PS50850">
    <property type="entry name" value="MFS"/>
    <property type="match status" value="1"/>
</dbReference>
<dbReference type="GO" id="GO:0016020">
    <property type="term" value="C:membrane"/>
    <property type="evidence" value="ECO:0007669"/>
    <property type="project" value="UniProtKB-SubCell"/>
</dbReference>
<protein>
    <recommendedName>
        <fullName evidence="7">Major facilitator superfamily (MFS) profile domain-containing protein</fullName>
    </recommendedName>
</protein>
<evidence type="ECO:0000256" key="6">
    <source>
        <dbReference type="SAM" id="Phobius"/>
    </source>
</evidence>
<dbReference type="PANTHER" id="PTHR23505">
    <property type="entry name" value="SPINSTER"/>
    <property type="match status" value="1"/>
</dbReference>
<dbReference type="GO" id="GO:0022857">
    <property type="term" value="F:transmembrane transporter activity"/>
    <property type="evidence" value="ECO:0007669"/>
    <property type="project" value="InterPro"/>
</dbReference>
<dbReference type="EMBL" id="JACU01000010">
    <property type="protein sequence ID" value="KMS51831.1"/>
    <property type="molecule type" value="Genomic_DNA"/>
</dbReference>
<keyword evidence="5 6" id="KW-0472">Membrane</keyword>
<keyword evidence="9" id="KW-1185">Reference proteome</keyword>
<feature type="transmembrane region" description="Helical" evidence="6">
    <location>
        <begin position="88"/>
        <end position="107"/>
    </location>
</feature>
<keyword evidence="2" id="KW-0813">Transport</keyword>
<dbReference type="PANTHER" id="PTHR23505:SF79">
    <property type="entry name" value="PROTEIN SPINSTER"/>
    <property type="match status" value="1"/>
</dbReference>
<evidence type="ECO:0000256" key="1">
    <source>
        <dbReference type="ARBA" id="ARBA00004141"/>
    </source>
</evidence>
<evidence type="ECO:0000259" key="7">
    <source>
        <dbReference type="PROSITE" id="PS50850"/>
    </source>
</evidence>
<dbReference type="PATRIC" id="fig|1114963.3.peg.4009"/>
<comment type="subcellular location">
    <subcellularLocation>
        <location evidence="1">Membrane</location>
        <topology evidence="1">Multi-pass membrane protein</topology>
    </subcellularLocation>
</comment>
<organism evidence="8 9">
    <name type="scientific">Novosphingobium barchaimii LL02</name>
    <dbReference type="NCBI Taxonomy" id="1114963"/>
    <lineage>
        <taxon>Bacteria</taxon>
        <taxon>Pseudomonadati</taxon>
        <taxon>Pseudomonadota</taxon>
        <taxon>Alphaproteobacteria</taxon>
        <taxon>Sphingomonadales</taxon>
        <taxon>Sphingomonadaceae</taxon>
        <taxon>Novosphingobium</taxon>
    </lineage>
</organism>
<evidence type="ECO:0000313" key="9">
    <source>
        <dbReference type="Proteomes" id="UP000052268"/>
    </source>
</evidence>
<name>A0A0J7XIH6_9SPHN</name>
<feature type="transmembrane region" description="Helical" evidence="6">
    <location>
        <begin position="113"/>
        <end position="135"/>
    </location>
</feature>
<dbReference type="OrthoDB" id="6057322at2"/>
<comment type="caution">
    <text evidence="8">The sequence shown here is derived from an EMBL/GenBank/DDBJ whole genome shotgun (WGS) entry which is preliminary data.</text>
</comment>
<sequence>MMQSKEPELRRAIGPVGAWITVATLFAAQIVSTVDRGMLALVIDPVRQDLAISEMQIALLQGFAFSIFYVTVGLPLGAFADVVNRRRLLIAGIMVWSAATIAGGFAQGFGSMFASRLFIGVGEAVLGPCAVTMISDLFPPHRRGKPMALYVFGSMIAYGLGSLVSGVILDMAPKGAFAALPVIGLLAPWRIAFTLVGAFGLLIVVLLFLLREPARRVEQASAGEAELKLSFVQGLGLLKARKATFLPLYGSLALFAMGGSVATGWGAVFLTRAFGYQVGIAGQGLGTSQIAWSVIGAVVAGILVDRVGARSGAAGRMRLAGLLALAGIPCSLPALAGSGSVAMAMLGEVMLVSAIYGTTMLSVISEIAPTKVRGFAVALYAFVMTVIGGSLGPLAVAWLTESVFASPLAVGRSMAVVGVSAFIVAALLAFRAAASISSDERN</sequence>